<dbReference type="InterPro" id="IPR005079">
    <property type="entry name" value="Peptidase_C45_hydrolase"/>
</dbReference>
<dbReference type="Proteomes" id="UP000283880">
    <property type="component" value="Unassembled WGS sequence"/>
</dbReference>
<dbReference type="Gene3D" id="3.60.60.10">
    <property type="entry name" value="Penicillin V Acylase, Chain A"/>
    <property type="match status" value="1"/>
</dbReference>
<dbReference type="NCBIfam" id="NF040521">
    <property type="entry name" value="C45_proenzyme"/>
    <property type="match status" value="1"/>
</dbReference>
<organism evidence="2 3">
    <name type="scientific">Enterocloster asparagiformis</name>
    <dbReference type="NCBI Taxonomy" id="333367"/>
    <lineage>
        <taxon>Bacteria</taxon>
        <taxon>Bacillati</taxon>
        <taxon>Bacillota</taxon>
        <taxon>Clostridia</taxon>
        <taxon>Lachnospirales</taxon>
        <taxon>Lachnospiraceae</taxon>
        <taxon>Enterocloster</taxon>
    </lineage>
</organism>
<comment type="caution">
    <text evidence="2">The sequence shown here is derived from an EMBL/GenBank/DDBJ whole genome shotgun (WGS) entry which is preliminary data.</text>
</comment>
<dbReference type="PANTHER" id="PTHR34180:SF1">
    <property type="entry name" value="BETA-ALANYL-DOPAMINE_CARCININE HYDROLASE"/>
    <property type="match status" value="1"/>
</dbReference>
<protein>
    <recommendedName>
        <fullName evidence="1">Peptidase C45 hydrolase domain-containing protein</fullName>
    </recommendedName>
</protein>
<reference evidence="2 3" key="1">
    <citation type="submission" date="2018-08" db="EMBL/GenBank/DDBJ databases">
        <title>A genome reference for cultivated species of the human gut microbiota.</title>
        <authorList>
            <person name="Zou Y."/>
            <person name="Xue W."/>
            <person name="Luo G."/>
        </authorList>
    </citation>
    <scope>NUCLEOTIDE SEQUENCE [LARGE SCALE GENOMIC DNA]</scope>
    <source>
        <strain evidence="2 3">AF04-15</strain>
    </source>
</reference>
<feature type="domain" description="Peptidase C45 hydrolase" evidence="1">
    <location>
        <begin position="130"/>
        <end position="350"/>
    </location>
</feature>
<dbReference type="Gene3D" id="1.10.10.2120">
    <property type="match status" value="1"/>
</dbReference>
<gene>
    <name evidence="2" type="ORF">DWV29_13860</name>
</gene>
<evidence type="ECO:0000259" key="1">
    <source>
        <dbReference type="Pfam" id="PF03417"/>
    </source>
</evidence>
<evidence type="ECO:0000313" key="3">
    <source>
        <dbReference type="Proteomes" id="UP000283880"/>
    </source>
</evidence>
<dbReference type="InterPro" id="IPR047801">
    <property type="entry name" value="Peptidase_C45"/>
</dbReference>
<evidence type="ECO:0000313" key="2">
    <source>
        <dbReference type="EMBL" id="RGX28698.1"/>
    </source>
</evidence>
<name>A0A413FE34_9FIRM</name>
<dbReference type="Pfam" id="PF03417">
    <property type="entry name" value="AAT"/>
    <property type="match status" value="1"/>
</dbReference>
<dbReference type="AlphaFoldDB" id="A0A413FE34"/>
<dbReference type="RefSeq" id="WP_007705477.1">
    <property type="nucleotide sequence ID" value="NZ_JAWRJJ010000400.1"/>
</dbReference>
<dbReference type="InterPro" id="IPR047794">
    <property type="entry name" value="C45_proenzyme-like"/>
</dbReference>
<accession>A0A413FE34</accession>
<dbReference type="PANTHER" id="PTHR34180">
    <property type="entry name" value="PEPTIDASE C45"/>
    <property type="match status" value="1"/>
</dbReference>
<dbReference type="OrthoDB" id="8617387at2"/>
<sequence>MKKREYFSHFIFKGSHFEVGIQHGEAFREDIRNHMNMILELAAGNSGLSREAVLKLVDGYEPFIAKYTPGFIEELKGLSQGAGIEYREALLLQMKQEIVYAARFGNAEPSDPACTSFAFNSSYTCDGKVYSGQNTDQDGEFRNVGNIVTFAVTGKPRVMMLVPAGQISFMGMNELGMSTACNFLPCTGWKPGFPRYLLSRYMLEQTSFEQACLNLRGIDSIASSRNILLADGEGHMVNYEILPVGVGEIHGNGSLIHTNHFVHPEMAKYEKSNPYELEDSLVRYQRLTELGEDNKGNIELSMIQSFLRDHGDHPCYSICMHPSLRNTYRTMASLVFDLTDRVMYVAAGNPCQSQYHKYTFEMQP</sequence>
<dbReference type="EMBL" id="QSBM01000010">
    <property type="protein sequence ID" value="RGX28698.1"/>
    <property type="molecule type" value="Genomic_DNA"/>
</dbReference>
<proteinExistence type="predicted"/>